<sequence>MSTEDQLSTPPPFDGATTLDLQASVASKIASVSLYSSRAEITRVFRLAVKTGLNQVNISGLPTVLEPESLRIEGQGSVVIQDVSITTAKQERQQRRDGSRSTSAAPTPELEALFAKLALAEQARQRVKTSMTAVLNYINTLNVKDIGASKLSEVVGEYDKTTEKLEARKTELESQIQVLDAEILHETEKVDLANKGKGVEAQLQKRVSLGVFAESEGEVEISLIYAVPRATWKAIYDLRVDMSAKEQAMTLVYKAEVQQDTGESWNDALLTLETTTPTFGVNIPELGPWHLQVHHPRPPYQPTPIVPASYAGIPVMFQRAPAPVIIQADRSREYSRSRSRSSSPLSRRRRRSRSRSPQAIRFPTAQVTSKGNVSATFRVPGTVTIPSDGELHSFTIVKLALEAELEWVCVPKVDTRAHITAKIVNNSEYMLLDGMANMYLDGSFVARSRIPSVSPQETFKCPLGVDASLRITYHPVLKKKSQSGFYTKSANHVFTQRISVHNTKRAIIPRLKIIDQIPTSRDSRIEVKLVNPALKVPEIQQTAPTNTASTDKRSSGSSSTLLGSVAGKSKAIAGISIPGSSNSNSVPTKLQRIEVTRGIVAQWDGADDPERVAAGETLGLDRKLNWICSVPPQEKINLQLDWEVVSPADVEVMGL</sequence>
<gene>
    <name evidence="5" type="ORF">MIND_00629800</name>
</gene>
<feature type="domain" description="DUF4139" evidence="3">
    <location>
        <begin position="222"/>
        <end position="534"/>
    </location>
</feature>
<dbReference type="RefSeq" id="XP_037220960.1">
    <property type="nucleotide sequence ID" value="XM_037363039.1"/>
</dbReference>
<dbReference type="InterPro" id="IPR025554">
    <property type="entry name" value="DUF4140"/>
</dbReference>
<feature type="compositionally biased region" description="Polar residues" evidence="2">
    <location>
        <begin position="539"/>
        <end position="549"/>
    </location>
</feature>
<dbReference type="PANTHER" id="PTHR31005">
    <property type="entry name" value="DUF4139 DOMAIN-CONTAINING PROTEIN"/>
    <property type="match status" value="1"/>
</dbReference>
<dbReference type="Proteomes" id="UP000636479">
    <property type="component" value="Unassembled WGS sequence"/>
</dbReference>
<evidence type="ECO:0008006" key="7">
    <source>
        <dbReference type="Google" id="ProtNLM"/>
    </source>
</evidence>
<reference evidence="5" key="1">
    <citation type="submission" date="2020-05" db="EMBL/GenBank/DDBJ databases">
        <title>Mycena genomes resolve the evolution of fungal bioluminescence.</title>
        <authorList>
            <person name="Tsai I.J."/>
        </authorList>
    </citation>
    <scope>NUCLEOTIDE SEQUENCE</scope>
    <source>
        <strain evidence="5">171206Taipei</strain>
    </source>
</reference>
<dbReference type="PANTHER" id="PTHR31005:SF8">
    <property type="entry name" value="DUF4139 DOMAIN-CONTAINING PROTEIN"/>
    <property type="match status" value="1"/>
</dbReference>
<comment type="caution">
    <text evidence="5">The sequence shown here is derived from an EMBL/GenBank/DDBJ whole genome shotgun (WGS) entry which is preliminary data.</text>
</comment>
<protein>
    <recommendedName>
        <fullName evidence="7">Mucoidy inhibitor A</fullName>
    </recommendedName>
</protein>
<feature type="region of interest" description="Disordered" evidence="2">
    <location>
        <begin position="328"/>
        <end position="362"/>
    </location>
</feature>
<evidence type="ECO:0000313" key="5">
    <source>
        <dbReference type="EMBL" id="KAF7303988.1"/>
    </source>
</evidence>
<dbReference type="EMBL" id="JACAZF010000005">
    <property type="protein sequence ID" value="KAF7303988.1"/>
    <property type="molecule type" value="Genomic_DNA"/>
</dbReference>
<evidence type="ECO:0000256" key="1">
    <source>
        <dbReference type="SAM" id="Coils"/>
    </source>
</evidence>
<dbReference type="AlphaFoldDB" id="A0A8H6SQJ5"/>
<keyword evidence="1" id="KW-0175">Coiled coil</keyword>
<dbReference type="InterPro" id="IPR011935">
    <property type="entry name" value="CHP02231"/>
</dbReference>
<evidence type="ECO:0000256" key="2">
    <source>
        <dbReference type="SAM" id="MobiDB-lite"/>
    </source>
</evidence>
<organism evidence="5 6">
    <name type="scientific">Mycena indigotica</name>
    <dbReference type="NCBI Taxonomy" id="2126181"/>
    <lineage>
        <taxon>Eukaryota</taxon>
        <taxon>Fungi</taxon>
        <taxon>Dikarya</taxon>
        <taxon>Basidiomycota</taxon>
        <taxon>Agaricomycotina</taxon>
        <taxon>Agaricomycetes</taxon>
        <taxon>Agaricomycetidae</taxon>
        <taxon>Agaricales</taxon>
        <taxon>Marasmiineae</taxon>
        <taxon>Mycenaceae</taxon>
        <taxon>Mycena</taxon>
    </lineage>
</organism>
<evidence type="ECO:0000259" key="4">
    <source>
        <dbReference type="Pfam" id="PF13600"/>
    </source>
</evidence>
<dbReference type="OrthoDB" id="10068793at2759"/>
<evidence type="ECO:0000313" key="6">
    <source>
        <dbReference type="Proteomes" id="UP000636479"/>
    </source>
</evidence>
<dbReference type="Pfam" id="PF13600">
    <property type="entry name" value="DUF4140"/>
    <property type="match status" value="1"/>
</dbReference>
<dbReference type="NCBIfam" id="TIGR02231">
    <property type="entry name" value="mucoidy inhibitor MuiA family protein"/>
    <property type="match status" value="1"/>
</dbReference>
<name>A0A8H6SQJ5_9AGAR</name>
<dbReference type="InterPro" id="IPR037291">
    <property type="entry name" value="DUF4139"/>
</dbReference>
<dbReference type="GeneID" id="59345555"/>
<accession>A0A8H6SQJ5</accession>
<proteinExistence type="predicted"/>
<feature type="coiled-coil region" evidence="1">
    <location>
        <begin position="155"/>
        <end position="189"/>
    </location>
</feature>
<feature type="domain" description="DUF4140" evidence="4">
    <location>
        <begin position="32"/>
        <end position="138"/>
    </location>
</feature>
<evidence type="ECO:0000259" key="3">
    <source>
        <dbReference type="Pfam" id="PF13598"/>
    </source>
</evidence>
<keyword evidence="6" id="KW-1185">Reference proteome</keyword>
<feature type="region of interest" description="Disordered" evidence="2">
    <location>
        <begin position="538"/>
        <end position="562"/>
    </location>
</feature>
<dbReference type="Pfam" id="PF13598">
    <property type="entry name" value="DUF4139"/>
    <property type="match status" value="1"/>
</dbReference>